<feature type="binding site" evidence="14">
    <location>
        <position position="45"/>
    </location>
    <ligand>
        <name>Mg(2+)</name>
        <dbReference type="ChEBI" id="CHEBI:18420"/>
        <label>2</label>
    </ligand>
</feature>
<keyword evidence="8 15" id="KW-0408">Iron</keyword>
<dbReference type="InterPro" id="IPR003373">
    <property type="entry name" value="Fe2_transport_prot-B"/>
</dbReference>
<evidence type="ECO:0000256" key="7">
    <source>
        <dbReference type="ARBA" id="ARBA00022989"/>
    </source>
</evidence>
<dbReference type="PRINTS" id="PR00326">
    <property type="entry name" value="GTP1OBG"/>
</dbReference>
<dbReference type="InterPro" id="IPR006073">
    <property type="entry name" value="GTP-bd"/>
</dbReference>
<dbReference type="GO" id="GO:0005525">
    <property type="term" value="F:GTP binding"/>
    <property type="evidence" value="ECO:0007669"/>
    <property type="project" value="UniProtKB-KW"/>
</dbReference>
<keyword evidence="11 15" id="KW-0472">Membrane</keyword>
<evidence type="ECO:0000256" key="15">
    <source>
        <dbReference type="RuleBase" id="RU362098"/>
    </source>
</evidence>
<accession>A0A6S6M0F2</accession>
<keyword evidence="4 15" id="KW-0410">Iron transport</keyword>
<comment type="subcellular location">
    <subcellularLocation>
        <location evidence="15">Cell inner membrane</location>
        <topology evidence="15">Multi-pass membrane protein</topology>
    </subcellularLocation>
    <subcellularLocation>
        <location evidence="1">Cell membrane</location>
        <topology evidence="1">Multi-pass membrane protein</topology>
    </subcellularLocation>
</comment>
<evidence type="ECO:0000313" key="17">
    <source>
        <dbReference type="EMBL" id="BCG47797.1"/>
    </source>
</evidence>
<comment type="similarity">
    <text evidence="15">Belongs to the TRAFAC class TrmE-Era-EngA-EngB-Septin-like GTPase superfamily. FeoB GTPase (TC 9.A.8) family.</text>
</comment>
<dbReference type="InterPro" id="IPR050860">
    <property type="entry name" value="FeoB_GTPase"/>
</dbReference>
<keyword evidence="9" id="KW-0406">Ion transport</keyword>
<evidence type="ECO:0000256" key="5">
    <source>
        <dbReference type="ARBA" id="ARBA00022692"/>
    </source>
</evidence>
<evidence type="ECO:0000256" key="6">
    <source>
        <dbReference type="ARBA" id="ARBA00022741"/>
    </source>
</evidence>
<feature type="binding site" evidence="13">
    <location>
        <begin position="31"/>
        <end position="38"/>
    </location>
    <ligand>
        <name>GTP</name>
        <dbReference type="ChEBI" id="CHEBI:37565"/>
        <label>1</label>
    </ligand>
</feature>
<keyword evidence="2 15" id="KW-0813">Transport</keyword>
<dbReference type="EMBL" id="AP023213">
    <property type="protein sequence ID" value="BCG47797.1"/>
    <property type="molecule type" value="Genomic_DNA"/>
</dbReference>
<evidence type="ECO:0000256" key="2">
    <source>
        <dbReference type="ARBA" id="ARBA00022448"/>
    </source>
</evidence>
<keyword evidence="10 13" id="KW-0342">GTP-binding</keyword>
<dbReference type="GO" id="GO:0005886">
    <property type="term" value="C:plasma membrane"/>
    <property type="evidence" value="ECO:0007669"/>
    <property type="project" value="UniProtKB-SubCell"/>
</dbReference>
<dbReference type="InterPro" id="IPR011640">
    <property type="entry name" value="Fe2_transport_prot_B_C"/>
</dbReference>
<dbReference type="KEGG" id="gbn:GEOBRER4_25470"/>
<dbReference type="SUPFAM" id="SSF52540">
    <property type="entry name" value="P-loop containing nucleoside triphosphate hydrolases"/>
    <property type="match status" value="1"/>
</dbReference>
<gene>
    <name evidence="17" type="primary">feoB-1</name>
    <name evidence="17" type="ORF">GEOBRER4_25470</name>
</gene>
<dbReference type="Pfam" id="PF07664">
    <property type="entry name" value="FeoB_C"/>
    <property type="match status" value="1"/>
</dbReference>
<dbReference type="GO" id="GO:0015093">
    <property type="term" value="F:ferrous iron transmembrane transporter activity"/>
    <property type="evidence" value="ECO:0007669"/>
    <property type="project" value="UniProtKB-UniRule"/>
</dbReference>
<dbReference type="Pfam" id="PF07670">
    <property type="entry name" value="Gate"/>
    <property type="match status" value="2"/>
</dbReference>
<keyword evidence="14" id="KW-0460">Magnesium</keyword>
<evidence type="ECO:0000256" key="13">
    <source>
        <dbReference type="PIRSR" id="PIRSR603373-1"/>
    </source>
</evidence>
<feature type="binding site" evidence="14">
    <location>
        <position position="43"/>
    </location>
    <ligand>
        <name>Mg(2+)</name>
        <dbReference type="ChEBI" id="CHEBI:18420"/>
        <label>2</label>
    </ligand>
</feature>
<keyword evidence="18" id="KW-1185">Reference proteome</keyword>
<keyword evidence="14" id="KW-0479">Metal-binding</keyword>
<dbReference type="PANTHER" id="PTHR43185">
    <property type="entry name" value="FERROUS IRON TRANSPORT PROTEIN B"/>
    <property type="match status" value="1"/>
</dbReference>
<protein>
    <recommendedName>
        <fullName evidence="12 15">Ferrous iron transport protein B</fullName>
    </recommendedName>
</protein>
<dbReference type="InterPro" id="IPR030389">
    <property type="entry name" value="G_FEOB_dom"/>
</dbReference>
<evidence type="ECO:0000256" key="10">
    <source>
        <dbReference type="ARBA" id="ARBA00023134"/>
    </source>
</evidence>
<feature type="domain" description="FeoB-type G" evidence="16">
    <location>
        <begin position="24"/>
        <end position="186"/>
    </location>
</feature>
<evidence type="ECO:0000256" key="14">
    <source>
        <dbReference type="PIRSR" id="PIRSR603373-2"/>
    </source>
</evidence>
<evidence type="ECO:0000256" key="11">
    <source>
        <dbReference type="ARBA" id="ARBA00023136"/>
    </source>
</evidence>
<comment type="function">
    <text evidence="15">Probable transporter of a GTP-driven Fe(2+) uptake system.</text>
</comment>
<dbReference type="PROSITE" id="PS51711">
    <property type="entry name" value="G_FEOB"/>
    <property type="match status" value="1"/>
</dbReference>
<feature type="transmembrane region" description="Helical" evidence="15">
    <location>
        <begin position="375"/>
        <end position="394"/>
    </location>
</feature>
<evidence type="ECO:0000256" key="8">
    <source>
        <dbReference type="ARBA" id="ARBA00023004"/>
    </source>
</evidence>
<keyword evidence="7 15" id="KW-1133">Transmembrane helix</keyword>
<dbReference type="Pfam" id="PF02421">
    <property type="entry name" value="FeoB_N"/>
    <property type="match status" value="1"/>
</dbReference>
<feature type="binding site" evidence="14">
    <location>
        <position position="46"/>
    </location>
    <ligand>
        <name>Mg(2+)</name>
        <dbReference type="ChEBI" id="CHEBI:18420"/>
        <label>2</label>
    </ligand>
</feature>
<sequence length="666" mass="73558">MENMSFFKKKGSCHEAATVAASGAKKVALVGNPNVGKSVLFNALTGAYVTVSNYPGTSVEVSRGSTAINGEEFEIIDTPGMYSILPITEEERVAREILLTERPHLVLHVLDARNLERMLPMTLQLIEAELPVVLVVNIMDEAARMGLEIDIPLLSKRLGIPVIGAATAKKIGVPEIRAAIAGSSSCAVPPFTYSRLMEGDIAEICQSLRGEYILSKKAIALLLLQDDAEVANLVRETEGVWFPGVQTVVREKRFERRESFHLDLSMERKAIVKGILDGAFKAPEKRVVTLAERFSRWTVRPATGIPLLLIVLYFGLYQFVGVFGAGTLVDFLEGKVFEEHFNPWIIEIVKLYVPWGMLQELLVGEYGIITLGFRYAVGIILPIVATFFLFFSVLEDSGYFPRLALLVDRVFKTMGLTGRAVIPMVLGFGCDTMATMVTRTLETVRERVIATVLLALAIPCSAQLGVIMSLLSQTPGALLTWGVCLLLIFLLVGLLAAKVVPGETPMFYMEIPPMRLPQFGNVLTKTYTRMQWYFMEILPLFILASVLLWLGKITHFFEKMIEAMTPVMASLGLPKESAVAFIFGFFRRDYGAAGLYDLQTKGLLNARQLTVAAVTLTLFIPCVAQFLIMKKERGWKVAIAIGLFVSGFAFGSGWLLNRFLLATQLL</sequence>
<feature type="transmembrane region" description="Helical" evidence="15">
    <location>
        <begin position="635"/>
        <end position="656"/>
    </location>
</feature>
<proteinExistence type="inferred from homology"/>
<feature type="binding site" evidence="13">
    <location>
        <begin position="137"/>
        <end position="140"/>
    </location>
    <ligand>
        <name>GTP</name>
        <dbReference type="ChEBI" id="CHEBI:37565"/>
        <label>1</label>
    </ligand>
</feature>
<keyword evidence="5 15" id="KW-0812">Transmembrane</keyword>
<feature type="transmembrane region" description="Helical" evidence="15">
    <location>
        <begin position="478"/>
        <end position="500"/>
    </location>
</feature>
<feature type="transmembrane region" description="Helical" evidence="15">
    <location>
        <begin position="448"/>
        <end position="471"/>
    </location>
</feature>
<dbReference type="Proteomes" id="UP000515472">
    <property type="component" value="Chromosome"/>
</dbReference>
<feature type="binding site" evidence="13">
    <location>
        <begin position="77"/>
        <end position="80"/>
    </location>
    <ligand>
        <name>GTP</name>
        <dbReference type="ChEBI" id="CHEBI:37565"/>
        <label>1</label>
    </ligand>
</feature>
<dbReference type="InterPro" id="IPR005225">
    <property type="entry name" value="Small_GTP-bd"/>
</dbReference>
<reference evidence="17 18" key="1">
    <citation type="submission" date="2020-06" db="EMBL/GenBank/DDBJ databases">
        <title>Interaction of electrochemicaly active bacteria, Geobacter bremensis R4 on different carbon anode.</title>
        <authorList>
            <person name="Meng L."/>
            <person name="Yoshida N."/>
        </authorList>
    </citation>
    <scope>NUCLEOTIDE SEQUENCE [LARGE SCALE GENOMIC DNA]</scope>
    <source>
        <strain evidence="17 18">R4</strain>
    </source>
</reference>
<dbReference type="NCBIfam" id="TIGR00437">
    <property type="entry name" value="feoB"/>
    <property type="match status" value="1"/>
</dbReference>
<feature type="transmembrane region" description="Helical" evidence="15">
    <location>
        <begin position="563"/>
        <end position="586"/>
    </location>
</feature>
<dbReference type="AlphaFoldDB" id="A0A6S6M0F2"/>
<dbReference type="CDD" id="cd01879">
    <property type="entry name" value="FeoB"/>
    <property type="match status" value="1"/>
</dbReference>
<feature type="binding site" evidence="13">
    <location>
        <begin position="56"/>
        <end position="60"/>
    </location>
    <ligand>
        <name>GTP</name>
        <dbReference type="ChEBI" id="CHEBI:37565"/>
        <label>1</label>
    </ligand>
</feature>
<evidence type="ECO:0000313" key="18">
    <source>
        <dbReference type="Proteomes" id="UP000515472"/>
    </source>
</evidence>
<organism evidence="17 18">
    <name type="scientific">Citrifermentans bremense</name>
    <dbReference type="NCBI Taxonomy" id="60035"/>
    <lineage>
        <taxon>Bacteria</taxon>
        <taxon>Pseudomonadati</taxon>
        <taxon>Thermodesulfobacteriota</taxon>
        <taxon>Desulfuromonadia</taxon>
        <taxon>Geobacterales</taxon>
        <taxon>Geobacteraceae</taxon>
        <taxon>Citrifermentans</taxon>
    </lineage>
</organism>
<evidence type="ECO:0000256" key="12">
    <source>
        <dbReference type="NCBIfam" id="TIGR00437"/>
    </source>
</evidence>
<feature type="transmembrane region" description="Helical" evidence="15">
    <location>
        <begin position="305"/>
        <end position="329"/>
    </location>
</feature>
<evidence type="ECO:0000256" key="4">
    <source>
        <dbReference type="ARBA" id="ARBA00022496"/>
    </source>
</evidence>
<dbReference type="GO" id="GO:0046872">
    <property type="term" value="F:metal ion binding"/>
    <property type="evidence" value="ECO:0007669"/>
    <property type="project" value="UniProtKB-KW"/>
</dbReference>
<evidence type="ECO:0000259" key="16">
    <source>
        <dbReference type="PROSITE" id="PS51711"/>
    </source>
</evidence>
<feature type="transmembrane region" description="Helical" evidence="15">
    <location>
        <begin position="532"/>
        <end position="551"/>
    </location>
</feature>
<dbReference type="NCBIfam" id="TIGR00231">
    <property type="entry name" value="small_GTP"/>
    <property type="match status" value="1"/>
</dbReference>
<feature type="binding site" evidence="14">
    <location>
        <position position="42"/>
    </location>
    <ligand>
        <name>Mg(2+)</name>
        <dbReference type="ChEBI" id="CHEBI:18420"/>
        <label>2</label>
    </ligand>
</feature>
<dbReference type="InterPro" id="IPR011642">
    <property type="entry name" value="Gate_dom"/>
</dbReference>
<dbReference type="PANTHER" id="PTHR43185:SF1">
    <property type="entry name" value="FE(2+) TRANSPORTER FEOB"/>
    <property type="match status" value="1"/>
</dbReference>
<evidence type="ECO:0000256" key="1">
    <source>
        <dbReference type="ARBA" id="ARBA00004651"/>
    </source>
</evidence>
<keyword evidence="6 13" id="KW-0547">Nucleotide-binding</keyword>
<name>A0A6S6M0F2_9BACT</name>
<evidence type="ECO:0000256" key="9">
    <source>
        <dbReference type="ARBA" id="ARBA00023065"/>
    </source>
</evidence>
<dbReference type="InterPro" id="IPR027417">
    <property type="entry name" value="P-loop_NTPase"/>
</dbReference>
<dbReference type="Gene3D" id="3.40.50.300">
    <property type="entry name" value="P-loop containing nucleotide triphosphate hydrolases"/>
    <property type="match status" value="1"/>
</dbReference>
<evidence type="ECO:0000256" key="3">
    <source>
        <dbReference type="ARBA" id="ARBA00022475"/>
    </source>
</evidence>
<feature type="transmembrane region" description="Helical" evidence="15">
    <location>
        <begin position="606"/>
        <end position="628"/>
    </location>
</feature>
<keyword evidence="3" id="KW-1003">Cell membrane</keyword>